<feature type="domain" description="Nudix hydrolase" evidence="1">
    <location>
        <begin position="16"/>
        <end position="144"/>
    </location>
</feature>
<sequence>MAKIRKAPKKDYDNFRKYFAFACVDLVILDGKSVLLTKRTRNPYKGYWHLPGSMIHKTETMHEAAKRSAKEELNLKIKITKLVGVYESLDGFRHDVSHGFLVQVIGGKIKTDFQSSDIGFFKTLPKKTLPHHRLVIRDALKAKP</sequence>
<protein>
    <recommendedName>
        <fullName evidence="1">Nudix hydrolase domain-containing protein</fullName>
    </recommendedName>
</protein>
<evidence type="ECO:0000259" key="1">
    <source>
        <dbReference type="PROSITE" id="PS51462"/>
    </source>
</evidence>
<dbReference type="Gene3D" id="3.90.79.10">
    <property type="entry name" value="Nucleoside Triphosphate Pyrophosphohydrolase"/>
    <property type="match status" value="1"/>
</dbReference>
<accession>A0A3G1B3Y4</accession>
<evidence type="ECO:0000313" key="3">
    <source>
        <dbReference type="Proteomes" id="UP000266745"/>
    </source>
</evidence>
<dbReference type="PROSITE" id="PS51462">
    <property type="entry name" value="NUDIX"/>
    <property type="match status" value="1"/>
</dbReference>
<dbReference type="PANTHER" id="PTHR43736:SF1">
    <property type="entry name" value="DIHYDRONEOPTERIN TRIPHOSPHATE DIPHOSPHATASE"/>
    <property type="match status" value="1"/>
</dbReference>
<dbReference type="STRING" id="1603555.SU86_002070"/>
<gene>
    <name evidence="2" type="ORF">SU86_002070</name>
</gene>
<dbReference type="Proteomes" id="UP000266745">
    <property type="component" value="Chromosome"/>
</dbReference>
<keyword evidence="3" id="KW-1185">Reference proteome</keyword>
<dbReference type="SUPFAM" id="SSF55811">
    <property type="entry name" value="Nudix"/>
    <property type="match status" value="1"/>
</dbReference>
<dbReference type="InterPro" id="IPR000086">
    <property type="entry name" value="NUDIX_hydrolase_dom"/>
</dbReference>
<dbReference type="EMBL" id="CP011097">
    <property type="protein sequence ID" value="AJZ76569.1"/>
    <property type="molecule type" value="Genomic_DNA"/>
</dbReference>
<evidence type="ECO:0000313" key="2">
    <source>
        <dbReference type="EMBL" id="AJZ76569.1"/>
    </source>
</evidence>
<dbReference type="Pfam" id="PF00293">
    <property type="entry name" value="NUDIX"/>
    <property type="match status" value="1"/>
</dbReference>
<reference evidence="2 3" key="1">
    <citation type="journal article" date="2016" name="Sci. Rep.">
        <title>A novel ammonia-oxidizing archaeon from wastewater treatment plant: Its enrichment, physiological and genomic characteristics.</title>
        <authorList>
            <person name="Li Y."/>
            <person name="Ding K."/>
            <person name="Wen X."/>
            <person name="Zhang B."/>
            <person name="Shen B."/>
            <person name="Yang Y."/>
        </authorList>
    </citation>
    <scope>NUCLEOTIDE SEQUENCE [LARGE SCALE GENOMIC DNA]</scope>
    <source>
        <strain evidence="2 3">SAT1</strain>
    </source>
</reference>
<proteinExistence type="predicted"/>
<dbReference type="KEGG" id="tah:SU86_002070"/>
<dbReference type="PANTHER" id="PTHR43736">
    <property type="entry name" value="ADP-RIBOSE PYROPHOSPHATASE"/>
    <property type="match status" value="1"/>
</dbReference>
<dbReference type="AlphaFoldDB" id="A0A3G1B3Y4"/>
<dbReference type="OrthoDB" id="40462at2157"/>
<organism evidence="2 3">
    <name type="scientific">Candidatus Nitrosotenuis cloacae</name>
    <dbReference type="NCBI Taxonomy" id="1603555"/>
    <lineage>
        <taxon>Archaea</taxon>
        <taxon>Nitrososphaerota</taxon>
        <taxon>Candidatus Nitrosotenuis</taxon>
    </lineage>
</organism>
<dbReference type="InterPro" id="IPR015797">
    <property type="entry name" value="NUDIX_hydrolase-like_dom_sf"/>
</dbReference>
<name>A0A3G1B3Y4_9ARCH</name>